<dbReference type="EMBL" id="CP155571">
    <property type="protein sequence ID" value="XFO75190.1"/>
    <property type="molecule type" value="Genomic_DNA"/>
</dbReference>
<evidence type="ECO:0000256" key="2">
    <source>
        <dbReference type="ARBA" id="ARBA00009810"/>
    </source>
</evidence>
<dbReference type="PANTHER" id="PTHR32552">
    <property type="entry name" value="FERRICHROME IRON RECEPTOR-RELATED"/>
    <property type="match status" value="1"/>
</dbReference>
<feature type="domain" description="TonB-dependent receptor-like beta-barrel" evidence="17">
    <location>
        <begin position="305"/>
        <end position="734"/>
    </location>
</feature>
<dbReference type="InterPro" id="IPR010105">
    <property type="entry name" value="TonB_sidphr_rcpt"/>
</dbReference>
<dbReference type="PROSITE" id="PS52016">
    <property type="entry name" value="TONB_DEPENDENT_REC_3"/>
    <property type="match status" value="1"/>
</dbReference>
<evidence type="ECO:0000256" key="10">
    <source>
        <dbReference type="ARBA" id="ARBA00023077"/>
    </source>
</evidence>
<evidence type="ECO:0000256" key="11">
    <source>
        <dbReference type="ARBA" id="ARBA00023136"/>
    </source>
</evidence>
<evidence type="ECO:0000256" key="13">
    <source>
        <dbReference type="PROSITE-ProRule" id="PRU01360"/>
    </source>
</evidence>
<keyword evidence="10 14" id="KW-0798">TonB box</keyword>
<dbReference type="InterPro" id="IPR039426">
    <property type="entry name" value="TonB-dep_rcpt-like"/>
</dbReference>
<dbReference type="Pfam" id="PF07715">
    <property type="entry name" value="Plug"/>
    <property type="match status" value="1"/>
</dbReference>
<keyword evidence="20" id="KW-1185">Reference proteome</keyword>
<dbReference type="InterPro" id="IPR012910">
    <property type="entry name" value="Plug_dom"/>
</dbReference>
<sequence>MKNSTWKPFCSATLAVAMLLYGPGIAGAENAATQSESTQKTDSDKQQQEQAANQQAKHENTASSAAAASSEAKVPVAEVEVTAEKEKNAEKTKNKLTIGQQPDAEGVKNYVITQSSTGSKSDVANKDLPQSITSVGQKIIEEQSSLTSTDALTNIAGVSSQIYPAYADVLLGYNVRGFSATDYVYVNGLWDRSSSYAGWLGNIDRIEVLKGPASVLYGNVTAGGLINYVTKKPLPYAAFTYGVKYGSWGTQSASADMSIPLTADKKWLSRLIIDKTNYASFKRNTSLDKRDNISFIVQGQPHENTTYTFETQFNDNYNPATGSSYLTLAGTIGDPVGLLPYEASYVDPRSYTHAISRTVSAKVDHKFNDIWTVTSALRYGTYNYDSRANYGYQLYTDSNTVRMYASAMERLNRTFTWDTTANAKFKTGGLTNDLTTGITYGHFNQYLKNRGFKTSSYVDIFNPVYSDFVNVSLTSGWRHTKEDRFGAYVNDVITLSPKWKVSAGTSMTRSSTSYAGNYSGVRTHATTPRVGATYEISPGINGFVGWSKYYNPQGPYINDYNEYQSLPAETGDQVEGGVKVDISNRASVTLSVYRINRNNMAYYTYDAAGYGVYDTIARQCSKGVELDASYVIKPGWNLLAAFSHCNAKVLKDDSYDPGSVMPNVPENSFRLWSTYEFQDGPRQGWGFGGGLTYVSKRAVSYYNSIGWMDGYTTLDALVYYKTKNYRWALNAYNLTNRHYWAASNYNTSNGNSSGIYAGTPRSFVLSYERTFM</sequence>
<proteinExistence type="inferred from homology"/>
<dbReference type="RefSeq" id="WP_093792270.1">
    <property type="nucleotide sequence ID" value="NZ_CP155571.1"/>
</dbReference>
<evidence type="ECO:0000256" key="9">
    <source>
        <dbReference type="ARBA" id="ARBA00023065"/>
    </source>
</evidence>
<feature type="compositionally biased region" description="Low complexity" evidence="15">
    <location>
        <begin position="48"/>
        <end position="80"/>
    </location>
</feature>
<dbReference type="InterPro" id="IPR000531">
    <property type="entry name" value="Beta-barrel_TonB"/>
</dbReference>
<keyword evidence="8" id="KW-0408">Iron</keyword>
<dbReference type="InterPro" id="IPR036942">
    <property type="entry name" value="Beta-barrel_TonB_sf"/>
</dbReference>
<dbReference type="PANTHER" id="PTHR32552:SF68">
    <property type="entry name" value="FERRICHROME OUTER MEMBRANE TRANSPORTER_PHAGE RECEPTOR"/>
    <property type="match status" value="1"/>
</dbReference>
<keyword evidence="5" id="KW-0410">Iron transport</keyword>
<evidence type="ECO:0000256" key="7">
    <source>
        <dbReference type="ARBA" id="ARBA00022729"/>
    </source>
</evidence>
<organism evidence="19 20">
    <name type="scientific">Sporomusa acidovorans (strain ATCC 49682 / DSM 3132 / Mol)</name>
    <dbReference type="NCBI Taxonomy" id="1123286"/>
    <lineage>
        <taxon>Bacteria</taxon>
        <taxon>Bacillati</taxon>
        <taxon>Bacillota</taxon>
        <taxon>Negativicutes</taxon>
        <taxon>Selenomonadales</taxon>
        <taxon>Sporomusaceae</taxon>
        <taxon>Sporomusa</taxon>
    </lineage>
</organism>
<keyword evidence="7 16" id="KW-0732">Signal</keyword>
<evidence type="ECO:0000256" key="14">
    <source>
        <dbReference type="RuleBase" id="RU003357"/>
    </source>
</evidence>
<protein>
    <submittedName>
        <fullName evidence="19">Metal-pseudopaline receptor CntO</fullName>
    </submittedName>
</protein>
<dbReference type="InterPro" id="IPR037066">
    <property type="entry name" value="Plug_dom_sf"/>
</dbReference>
<dbReference type="Gene3D" id="2.170.130.10">
    <property type="entry name" value="TonB-dependent receptor, plug domain"/>
    <property type="match status" value="1"/>
</dbReference>
<evidence type="ECO:0000313" key="19">
    <source>
        <dbReference type="EMBL" id="XFO75190.1"/>
    </source>
</evidence>
<evidence type="ECO:0000313" key="20">
    <source>
        <dbReference type="Proteomes" id="UP000216052"/>
    </source>
</evidence>
<dbReference type="Gene3D" id="2.40.170.20">
    <property type="entry name" value="TonB-dependent receptor, beta-barrel domain"/>
    <property type="match status" value="1"/>
</dbReference>
<feature type="region of interest" description="Disordered" evidence="15">
    <location>
        <begin position="30"/>
        <end position="100"/>
    </location>
</feature>
<dbReference type="SUPFAM" id="SSF56935">
    <property type="entry name" value="Porins"/>
    <property type="match status" value="1"/>
</dbReference>
<gene>
    <name evidence="19" type="primary">cntO</name>
    <name evidence="19" type="ORF">SPACI_053050</name>
</gene>
<keyword evidence="4 13" id="KW-1134">Transmembrane beta strand</keyword>
<evidence type="ECO:0000256" key="15">
    <source>
        <dbReference type="SAM" id="MobiDB-lite"/>
    </source>
</evidence>
<dbReference type="NCBIfam" id="TIGR01783">
    <property type="entry name" value="TonB-siderophor"/>
    <property type="match status" value="1"/>
</dbReference>
<evidence type="ECO:0000256" key="3">
    <source>
        <dbReference type="ARBA" id="ARBA00022448"/>
    </source>
</evidence>
<feature type="domain" description="TonB-dependent receptor plug" evidence="18">
    <location>
        <begin position="125"/>
        <end position="224"/>
    </location>
</feature>
<evidence type="ECO:0000256" key="1">
    <source>
        <dbReference type="ARBA" id="ARBA00004571"/>
    </source>
</evidence>
<feature type="signal peptide" evidence="16">
    <location>
        <begin position="1"/>
        <end position="28"/>
    </location>
</feature>
<feature type="compositionally biased region" description="Basic and acidic residues" evidence="15">
    <location>
        <begin position="82"/>
        <end position="93"/>
    </location>
</feature>
<evidence type="ECO:0000259" key="17">
    <source>
        <dbReference type="Pfam" id="PF00593"/>
    </source>
</evidence>
<evidence type="ECO:0000256" key="4">
    <source>
        <dbReference type="ARBA" id="ARBA00022452"/>
    </source>
</evidence>
<keyword evidence="3 13" id="KW-0813">Transport</keyword>
<keyword evidence="12 13" id="KW-0998">Cell outer membrane</keyword>
<accession>A0ABZ3JAX6</accession>
<evidence type="ECO:0000256" key="5">
    <source>
        <dbReference type="ARBA" id="ARBA00022496"/>
    </source>
</evidence>
<comment type="subcellular location">
    <subcellularLocation>
        <location evidence="1 13">Cell outer membrane</location>
        <topology evidence="1 13">Multi-pass membrane protein</topology>
    </subcellularLocation>
</comment>
<dbReference type="Proteomes" id="UP000216052">
    <property type="component" value="Chromosome"/>
</dbReference>
<keyword evidence="9" id="KW-0406">Ion transport</keyword>
<feature type="chain" id="PRO_5046056945" evidence="16">
    <location>
        <begin position="29"/>
        <end position="772"/>
    </location>
</feature>
<evidence type="ECO:0000256" key="6">
    <source>
        <dbReference type="ARBA" id="ARBA00022692"/>
    </source>
</evidence>
<evidence type="ECO:0000256" key="12">
    <source>
        <dbReference type="ARBA" id="ARBA00023237"/>
    </source>
</evidence>
<comment type="similarity">
    <text evidence="2 13 14">Belongs to the TonB-dependent receptor family.</text>
</comment>
<dbReference type="Pfam" id="PF00593">
    <property type="entry name" value="TonB_dep_Rec_b-barrel"/>
    <property type="match status" value="1"/>
</dbReference>
<keyword evidence="19" id="KW-0675">Receptor</keyword>
<keyword evidence="6 13" id="KW-0812">Transmembrane</keyword>
<evidence type="ECO:0000256" key="8">
    <source>
        <dbReference type="ARBA" id="ARBA00023004"/>
    </source>
</evidence>
<evidence type="ECO:0000256" key="16">
    <source>
        <dbReference type="SAM" id="SignalP"/>
    </source>
</evidence>
<keyword evidence="11 13" id="KW-0472">Membrane</keyword>
<reference evidence="19" key="1">
    <citation type="submission" date="2024-05" db="EMBL/GenBank/DDBJ databases">
        <title>Isolation and characterization of Sporomusa carbonis sp. nov., a carboxydotrophic hydrogenogen in the genus of Sporomusa isolated from a charcoal burning pile.</title>
        <authorList>
            <person name="Boeer T."/>
            <person name="Rosenbaum F."/>
            <person name="Eysell L."/>
            <person name="Mueller V."/>
            <person name="Daniel R."/>
            <person name="Poehlein A."/>
        </authorList>
    </citation>
    <scope>NUCLEOTIDE SEQUENCE [LARGE SCALE GENOMIC DNA]</scope>
    <source>
        <strain evidence="19">DSM 3132</strain>
    </source>
</reference>
<evidence type="ECO:0000259" key="18">
    <source>
        <dbReference type="Pfam" id="PF07715"/>
    </source>
</evidence>
<name>A0ABZ3JAX6_SPOA4</name>
<dbReference type="CDD" id="cd01347">
    <property type="entry name" value="ligand_gated_channel"/>
    <property type="match status" value="1"/>
</dbReference>